<evidence type="ECO:0000256" key="1">
    <source>
        <dbReference type="SAM" id="Coils"/>
    </source>
</evidence>
<evidence type="ECO:0000313" key="3">
    <source>
        <dbReference type="EMBL" id="SFP71815.1"/>
    </source>
</evidence>
<feature type="coiled-coil region" evidence="1">
    <location>
        <begin position="62"/>
        <end position="155"/>
    </location>
</feature>
<evidence type="ECO:0000313" key="4">
    <source>
        <dbReference type="Proteomes" id="UP000243745"/>
    </source>
</evidence>
<dbReference type="EMBL" id="FOXF01000062">
    <property type="protein sequence ID" value="SFP71815.1"/>
    <property type="molecule type" value="Genomic_DNA"/>
</dbReference>
<dbReference type="OrthoDB" id="2048832at2"/>
<organism evidence="3 4">
    <name type="scientific">Ruminobacter amylophilus</name>
    <dbReference type="NCBI Taxonomy" id="867"/>
    <lineage>
        <taxon>Bacteria</taxon>
        <taxon>Pseudomonadati</taxon>
        <taxon>Pseudomonadota</taxon>
        <taxon>Gammaproteobacteria</taxon>
        <taxon>Aeromonadales</taxon>
        <taxon>Succinivibrionaceae</taxon>
        <taxon>Ruminobacter</taxon>
    </lineage>
</organism>
<dbReference type="Pfam" id="PF20612">
    <property type="entry name" value="SHOCT_2"/>
    <property type="match status" value="1"/>
</dbReference>
<protein>
    <recommendedName>
        <fullName evidence="2">SHOCT-like domain-containing protein</fullName>
    </recommendedName>
</protein>
<gene>
    <name evidence="3" type="ORF">SAMN02910344_02134</name>
</gene>
<dbReference type="InterPro" id="IPR046749">
    <property type="entry name" value="SHOCT_2"/>
</dbReference>
<keyword evidence="4" id="KW-1185">Reference proteome</keyword>
<feature type="domain" description="SHOCT-like" evidence="2">
    <location>
        <begin position="1"/>
        <end position="53"/>
    </location>
</feature>
<dbReference type="Proteomes" id="UP000243745">
    <property type="component" value="Unassembled WGS sequence"/>
</dbReference>
<dbReference type="AlphaFoldDB" id="A0A662ZJU8"/>
<reference evidence="3 4" key="1">
    <citation type="submission" date="2016-10" db="EMBL/GenBank/DDBJ databases">
        <authorList>
            <person name="Varghese N."/>
            <person name="Submissions S."/>
        </authorList>
    </citation>
    <scope>NUCLEOTIDE SEQUENCE [LARGE SCALE GENOMIC DNA]</scope>
    <source>
        <strain evidence="3 4">DSM 1361</strain>
    </source>
</reference>
<evidence type="ECO:0000259" key="2">
    <source>
        <dbReference type="Pfam" id="PF20612"/>
    </source>
</evidence>
<name>A0A662ZJU8_9GAMM</name>
<accession>A0A662ZJU8</accession>
<sequence length="184" mass="21408">MTPKQFESEMNYLVARHLAECFLKQGFMTKTEFRKIDDLLVRTFSPLIGKLLTLSLDKSGDKSELEQKQQALLTEMQTLDSALRQLFQQNATTVQDQSEYRKSYDEITQKFSKAEEQKKLVDQKLSNLLEHRGIIENFIKKLKEQNGQISEFSENLWCGLLDYVTAYADGRLVFRFKNGSEFEG</sequence>
<proteinExistence type="predicted"/>
<dbReference type="RefSeq" id="WP_093143573.1">
    <property type="nucleotide sequence ID" value="NZ_FOXF01000062.1"/>
</dbReference>
<keyword evidence="1" id="KW-0175">Coiled coil</keyword>